<accession>X6MQD1</accession>
<dbReference type="AlphaFoldDB" id="X6MQD1"/>
<comment type="caution">
    <text evidence="1">The sequence shown here is derived from an EMBL/GenBank/DDBJ whole genome shotgun (WGS) entry which is preliminary data.</text>
</comment>
<dbReference type="Proteomes" id="UP000023152">
    <property type="component" value="Unassembled WGS sequence"/>
</dbReference>
<name>X6MQD1_RETFI</name>
<protein>
    <submittedName>
        <fullName evidence="1">Uncharacterized protein</fullName>
    </submittedName>
</protein>
<evidence type="ECO:0000313" key="1">
    <source>
        <dbReference type="EMBL" id="ETO16054.1"/>
    </source>
</evidence>
<proteinExistence type="predicted"/>
<organism evidence="1 2">
    <name type="scientific">Reticulomyxa filosa</name>
    <dbReference type="NCBI Taxonomy" id="46433"/>
    <lineage>
        <taxon>Eukaryota</taxon>
        <taxon>Sar</taxon>
        <taxon>Rhizaria</taxon>
        <taxon>Retaria</taxon>
        <taxon>Foraminifera</taxon>
        <taxon>Monothalamids</taxon>
        <taxon>Reticulomyxidae</taxon>
        <taxon>Reticulomyxa</taxon>
    </lineage>
</organism>
<keyword evidence="2" id="KW-1185">Reference proteome</keyword>
<sequence>MMAMTVRQWLNPDKGIIFSKEEWSDVMDLVQEAATDKEIVDDKNEARKLGIFFIVGQFDSVGKDLIVDLFLQRSLLVLHCIRMIPVDHFSFFVLRNHNGRRTNGWIHTKENCKQTNKQTNKKDLYIVDLMQHLSVFLKKNSKDTFNFKPN</sequence>
<dbReference type="EMBL" id="ASPP01018606">
    <property type="protein sequence ID" value="ETO16054.1"/>
    <property type="molecule type" value="Genomic_DNA"/>
</dbReference>
<evidence type="ECO:0000313" key="2">
    <source>
        <dbReference type="Proteomes" id="UP000023152"/>
    </source>
</evidence>
<gene>
    <name evidence="1" type="ORF">RFI_21307</name>
</gene>
<reference evidence="1 2" key="1">
    <citation type="journal article" date="2013" name="Curr. Biol.">
        <title>The Genome of the Foraminiferan Reticulomyxa filosa.</title>
        <authorList>
            <person name="Glockner G."/>
            <person name="Hulsmann N."/>
            <person name="Schleicher M."/>
            <person name="Noegel A.A."/>
            <person name="Eichinger L."/>
            <person name="Gallinger C."/>
            <person name="Pawlowski J."/>
            <person name="Sierra R."/>
            <person name="Euteneuer U."/>
            <person name="Pillet L."/>
            <person name="Moustafa A."/>
            <person name="Platzer M."/>
            <person name="Groth M."/>
            <person name="Szafranski K."/>
            <person name="Schliwa M."/>
        </authorList>
    </citation>
    <scope>NUCLEOTIDE SEQUENCE [LARGE SCALE GENOMIC DNA]</scope>
</reference>